<evidence type="ECO:0000313" key="1">
    <source>
        <dbReference type="EMBL" id="QHS97176.1"/>
    </source>
</evidence>
<accession>A0A6C0BY81</accession>
<sequence>MIIFANLIDLFQIWLDNINNELNSVTLLLNNTN</sequence>
<reference evidence="1" key="1">
    <citation type="journal article" date="2020" name="Nature">
        <title>Giant virus diversity and host interactions through global metagenomics.</title>
        <authorList>
            <person name="Schulz F."/>
            <person name="Roux S."/>
            <person name="Paez-Espino D."/>
            <person name="Jungbluth S."/>
            <person name="Walsh D.A."/>
            <person name="Denef V.J."/>
            <person name="McMahon K.D."/>
            <person name="Konstantinidis K.T."/>
            <person name="Eloe-Fadrosh E.A."/>
            <person name="Kyrpides N.C."/>
            <person name="Woyke T."/>
        </authorList>
    </citation>
    <scope>NUCLEOTIDE SEQUENCE</scope>
    <source>
        <strain evidence="1">GVMAG-M-3300020169-51</strain>
    </source>
</reference>
<organism evidence="1">
    <name type="scientific">viral metagenome</name>
    <dbReference type="NCBI Taxonomy" id="1070528"/>
    <lineage>
        <taxon>unclassified sequences</taxon>
        <taxon>metagenomes</taxon>
        <taxon>organismal metagenomes</taxon>
    </lineage>
</organism>
<protein>
    <submittedName>
        <fullName evidence="1">Uncharacterized protein</fullName>
    </submittedName>
</protein>
<dbReference type="AlphaFoldDB" id="A0A6C0BY81"/>
<proteinExistence type="predicted"/>
<name>A0A6C0BY81_9ZZZZ</name>
<dbReference type="EMBL" id="MN739291">
    <property type="protein sequence ID" value="QHS97176.1"/>
    <property type="molecule type" value="Genomic_DNA"/>
</dbReference>